<feature type="non-terminal residue" evidence="1">
    <location>
        <position position="1"/>
    </location>
</feature>
<name>A0ACB8SFK3_9AGAM</name>
<comment type="caution">
    <text evidence="1">The sequence shown here is derived from an EMBL/GenBank/DDBJ whole genome shotgun (WGS) entry which is preliminary data.</text>
</comment>
<accession>A0ACB8SFK3</accession>
<dbReference type="EMBL" id="MU277368">
    <property type="protein sequence ID" value="KAI0054668.1"/>
    <property type="molecule type" value="Genomic_DNA"/>
</dbReference>
<proteinExistence type="predicted"/>
<sequence>HGLAKLEMHTDTTLDVLSEVVRERFADAVNDFQVNTCSQFQTLELEREKSARLRREEKKANSSKANKPTGQESLSDNASDPARQKSRSDTARKEKGWNVNTYKFHRLGDYVSTIRNMGVTGSYSTQRFELEHKKSKTRYLRTSRRTIALQLSRIETRERRIRNILIKRRKKQAPAKDLEDVIIDSQAHYSTGKTQNYPINVPKLLLALNGDPAIDDFDRKLKQHLLPRILDIHRKEEATRPSLWRTPINGSEMARPADDDPSDDIYLRNDCIYLHKRMYFHFTTYDVKRGTDLINPGTSRHNIMLLDDGTSGHHFVYARVLGVYHTNVVYTGQDTLDYEPRRLDFLWVRWYDVINPDSSGWDGLDFVSFPPVEETDAFGFVDPNDVLRGCHIVPDFASGKRRDDGAGLSGFAKDGEDYNRYYICRFSERDLLMRYHWGLGIGHMHAHDTTATSRAVAERKAAKERANLSASVLTSEAAMEDDAHLDIQIDQPHLDLRPDDAYDSDETVLGMDDGSDIFDDVGNEDGVGEDMEMADEEVRKGAEEDEEDEDSPVLPGL</sequence>
<keyword evidence="2" id="KW-1185">Reference proteome</keyword>
<protein>
    <submittedName>
        <fullName evidence="1">Uncharacterized protein</fullName>
    </submittedName>
</protein>
<organism evidence="1 2">
    <name type="scientific">Artomyces pyxidatus</name>
    <dbReference type="NCBI Taxonomy" id="48021"/>
    <lineage>
        <taxon>Eukaryota</taxon>
        <taxon>Fungi</taxon>
        <taxon>Dikarya</taxon>
        <taxon>Basidiomycota</taxon>
        <taxon>Agaricomycotina</taxon>
        <taxon>Agaricomycetes</taxon>
        <taxon>Russulales</taxon>
        <taxon>Auriscalpiaceae</taxon>
        <taxon>Artomyces</taxon>
    </lineage>
</organism>
<dbReference type="Proteomes" id="UP000814140">
    <property type="component" value="Unassembled WGS sequence"/>
</dbReference>
<evidence type="ECO:0000313" key="1">
    <source>
        <dbReference type="EMBL" id="KAI0054668.1"/>
    </source>
</evidence>
<reference evidence="1" key="1">
    <citation type="submission" date="2021-03" db="EMBL/GenBank/DDBJ databases">
        <authorList>
            <consortium name="DOE Joint Genome Institute"/>
            <person name="Ahrendt S."/>
            <person name="Looney B.P."/>
            <person name="Miyauchi S."/>
            <person name="Morin E."/>
            <person name="Drula E."/>
            <person name="Courty P.E."/>
            <person name="Chicoki N."/>
            <person name="Fauchery L."/>
            <person name="Kohler A."/>
            <person name="Kuo A."/>
            <person name="Labutti K."/>
            <person name="Pangilinan J."/>
            <person name="Lipzen A."/>
            <person name="Riley R."/>
            <person name="Andreopoulos W."/>
            <person name="He G."/>
            <person name="Johnson J."/>
            <person name="Barry K.W."/>
            <person name="Grigoriev I.V."/>
            <person name="Nagy L."/>
            <person name="Hibbett D."/>
            <person name="Henrissat B."/>
            <person name="Matheny P.B."/>
            <person name="Labbe J."/>
            <person name="Martin F."/>
        </authorList>
    </citation>
    <scope>NUCLEOTIDE SEQUENCE</scope>
    <source>
        <strain evidence="1">HHB10654</strain>
    </source>
</reference>
<reference evidence="1" key="2">
    <citation type="journal article" date="2022" name="New Phytol.">
        <title>Evolutionary transition to the ectomycorrhizal habit in the genomes of a hyperdiverse lineage of mushroom-forming fungi.</title>
        <authorList>
            <person name="Looney B."/>
            <person name="Miyauchi S."/>
            <person name="Morin E."/>
            <person name="Drula E."/>
            <person name="Courty P.E."/>
            <person name="Kohler A."/>
            <person name="Kuo A."/>
            <person name="LaButti K."/>
            <person name="Pangilinan J."/>
            <person name="Lipzen A."/>
            <person name="Riley R."/>
            <person name="Andreopoulos W."/>
            <person name="He G."/>
            <person name="Johnson J."/>
            <person name="Nolan M."/>
            <person name="Tritt A."/>
            <person name="Barry K.W."/>
            <person name="Grigoriev I.V."/>
            <person name="Nagy L.G."/>
            <person name="Hibbett D."/>
            <person name="Henrissat B."/>
            <person name="Matheny P.B."/>
            <person name="Labbe J."/>
            <person name="Martin F.M."/>
        </authorList>
    </citation>
    <scope>NUCLEOTIDE SEQUENCE</scope>
    <source>
        <strain evidence="1">HHB10654</strain>
    </source>
</reference>
<gene>
    <name evidence="1" type="ORF">BV25DRAFT_1816733</name>
</gene>
<evidence type="ECO:0000313" key="2">
    <source>
        <dbReference type="Proteomes" id="UP000814140"/>
    </source>
</evidence>